<keyword evidence="12" id="KW-1185">Reference proteome</keyword>
<dbReference type="PROSITE" id="PS50109">
    <property type="entry name" value="HIS_KIN"/>
    <property type="match status" value="1"/>
</dbReference>
<dbReference type="EMBL" id="BOMN01000001">
    <property type="protein sequence ID" value="GIE17060.1"/>
    <property type="molecule type" value="Genomic_DNA"/>
</dbReference>
<dbReference type="InterPro" id="IPR005467">
    <property type="entry name" value="His_kinase_dom"/>
</dbReference>
<dbReference type="SMART" id="SM00387">
    <property type="entry name" value="HATPase_c"/>
    <property type="match status" value="1"/>
</dbReference>
<evidence type="ECO:0000256" key="4">
    <source>
        <dbReference type="ARBA" id="ARBA00022553"/>
    </source>
</evidence>
<comment type="subcellular location">
    <subcellularLocation>
        <location evidence="2">Cell membrane</location>
    </subcellularLocation>
</comment>
<keyword evidence="6" id="KW-0418">Kinase</keyword>
<dbReference type="Gene3D" id="1.10.287.130">
    <property type="match status" value="1"/>
</dbReference>
<dbReference type="InterPro" id="IPR036890">
    <property type="entry name" value="HATPase_C_sf"/>
</dbReference>
<dbReference type="SMART" id="SM00388">
    <property type="entry name" value="HisKA"/>
    <property type="match status" value="1"/>
</dbReference>
<dbReference type="Pfam" id="PF00512">
    <property type="entry name" value="HisKA"/>
    <property type="match status" value="1"/>
</dbReference>
<protein>
    <recommendedName>
        <fullName evidence="8">Sensor-like histidine kinase SenX3</fullName>
        <ecNumber evidence="3">2.7.13.3</ecNumber>
    </recommendedName>
</protein>
<keyword evidence="9" id="KW-0732">Signal</keyword>
<dbReference type="Gene3D" id="3.30.565.10">
    <property type="entry name" value="Histidine kinase-like ATPase, C-terminal domain"/>
    <property type="match status" value="1"/>
</dbReference>
<evidence type="ECO:0000256" key="8">
    <source>
        <dbReference type="ARBA" id="ARBA00039401"/>
    </source>
</evidence>
<evidence type="ECO:0000256" key="6">
    <source>
        <dbReference type="ARBA" id="ARBA00022777"/>
    </source>
</evidence>
<keyword evidence="4" id="KW-0597">Phosphoprotein</keyword>
<evidence type="ECO:0000313" key="12">
    <source>
        <dbReference type="Proteomes" id="UP000603200"/>
    </source>
</evidence>
<dbReference type="EC" id="2.7.13.3" evidence="3"/>
<evidence type="ECO:0000256" key="1">
    <source>
        <dbReference type="ARBA" id="ARBA00000085"/>
    </source>
</evidence>
<dbReference type="PRINTS" id="PR00344">
    <property type="entry name" value="BCTRLSENSOR"/>
</dbReference>
<evidence type="ECO:0000256" key="2">
    <source>
        <dbReference type="ARBA" id="ARBA00004236"/>
    </source>
</evidence>
<accession>A0ABQ3ZEQ7</accession>
<keyword evidence="5" id="KW-0808">Transferase</keyword>
<dbReference type="SUPFAM" id="SSF55874">
    <property type="entry name" value="ATPase domain of HSP90 chaperone/DNA topoisomerase II/histidine kinase"/>
    <property type="match status" value="1"/>
</dbReference>
<proteinExistence type="predicted"/>
<feature type="domain" description="Histidine kinase" evidence="10">
    <location>
        <begin position="338"/>
        <end position="553"/>
    </location>
</feature>
<keyword evidence="7" id="KW-0902">Two-component regulatory system</keyword>
<name>A0ABQ3ZEQ7_9ACTN</name>
<sequence length="568" mass="58625">MNITRWFGAPGRRGVALAAAVLATGLGTGAAAATGLTAAANDATSAQLALRTASVRGALDSTFQRYADTMHDLVATSSIPGADLASTVSRIAADRLPAAHQVTVVSPAMAVLAEHTLDGSTPPRNATLTPTPFLQHGLTLARSTGRLVASPAHVLPADLDLPPAHRQPAFELIAPIHDSEFRGWVVVGVRASDLLRDSLRAAGVTGVATVLTETSPDGVTHEVATWSASGSAAGSASSTVDVALAGHVWQVVVRPTTPLISTGQELAGPLTMLGAVIASLLLSGTVLAVIGDRQRLVASSRTDIDRARTAELAAAGHAAEVTATLREREAELTGFAAAAGENLHAPLHTIAGFTDLLLEEAAPQLDEASRGFLDRIGRSTRRMLTLVDELLAYSAAGDAALKLEPVDTTGLTLGIVAGRLDTVEGERPSIDVSDLPPVMADAELLGEVLGHLVDNATRFVRHGTAARVTVTAREHSPGWWRIEVADRGIGLPEDQRTRIFQPFHRAPAAEGFPGTGLGLAICRRIIDLHGGDLGVAPNPGGGSIFWFTVAATGIALKPGPELLAAGAV</sequence>
<feature type="chain" id="PRO_5047518630" description="Sensor-like histidine kinase SenX3" evidence="9">
    <location>
        <begin position="33"/>
        <end position="568"/>
    </location>
</feature>
<comment type="caution">
    <text evidence="11">The sequence shown here is derived from an EMBL/GenBank/DDBJ whole genome shotgun (WGS) entry which is preliminary data.</text>
</comment>
<evidence type="ECO:0000256" key="3">
    <source>
        <dbReference type="ARBA" id="ARBA00012438"/>
    </source>
</evidence>
<gene>
    <name evidence="11" type="ORF">Ahu01nite_001620</name>
</gene>
<dbReference type="InterPro" id="IPR003661">
    <property type="entry name" value="HisK_dim/P_dom"/>
</dbReference>
<dbReference type="SUPFAM" id="SSF47384">
    <property type="entry name" value="Homodimeric domain of signal transducing histidine kinase"/>
    <property type="match status" value="1"/>
</dbReference>
<dbReference type="InterPro" id="IPR003594">
    <property type="entry name" value="HATPase_dom"/>
</dbReference>
<dbReference type="RefSeq" id="WP_203834368.1">
    <property type="nucleotide sequence ID" value="NZ_BAAATV010000001.1"/>
</dbReference>
<evidence type="ECO:0000259" key="10">
    <source>
        <dbReference type="PROSITE" id="PS50109"/>
    </source>
</evidence>
<reference evidence="11 12" key="1">
    <citation type="submission" date="2021-01" db="EMBL/GenBank/DDBJ databases">
        <title>Whole genome shotgun sequence of Actinoplanes humidus NBRC 14915.</title>
        <authorList>
            <person name="Komaki H."/>
            <person name="Tamura T."/>
        </authorList>
    </citation>
    <scope>NUCLEOTIDE SEQUENCE [LARGE SCALE GENOMIC DNA]</scope>
    <source>
        <strain evidence="11 12">NBRC 14915</strain>
    </source>
</reference>
<dbReference type="CDD" id="cd00082">
    <property type="entry name" value="HisKA"/>
    <property type="match status" value="1"/>
</dbReference>
<evidence type="ECO:0000256" key="7">
    <source>
        <dbReference type="ARBA" id="ARBA00023012"/>
    </source>
</evidence>
<dbReference type="InterPro" id="IPR036097">
    <property type="entry name" value="HisK_dim/P_sf"/>
</dbReference>
<comment type="catalytic activity">
    <reaction evidence="1">
        <text>ATP + protein L-histidine = ADP + protein N-phospho-L-histidine.</text>
        <dbReference type="EC" id="2.7.13.3"/>
    </reaction>
</comment>
<dbReference type="InterPro" id="IPR004358">
    <property type="entry name" value="Sig_transdc_His_kin-like_C"/>
</dbReference>
<dbReference type="InterPro" id="IPR050351">
    <property type="entry name" value="BphY/WalK/GraS-like"/>
</dbReference>
<evidence type="ECO:0000313" key="11">
    <source>
        <dbReference type="EMBL" id="GIE17060.1"/>
    </source>
</evidence>
<evidence type="ECO:0000256" key="9">
    <source>
        <dbReference type="SAM" id="SignalP"/>
    </source>
</evidence>
<evidence type="ECO:0000256" key="5">
    <source>
        <dbReference type="ARBA" id="ARBA00022679"/>
    </source>
</evidence>
<dbReference type="Pfam" id="PF02518">
    <property type="entry name" value="HATPase_c"/>
    <property type="match status" value="1"/>
</dbReference>
<dbReference type="Proteomes" id="UP000603200">
    <property type="component" value="Unassembled WGS sequence"/>
</dbReference>
<dbReference type="PANTHER" id="PTHR42878:SF15">
    <property type="entry name" value="BACTERIOPHYTOCHROME"/>
    <property type="match status" value="1"/>
</dbReference>
<dbReference type="PANTHER" id="PTHR42878">
    <property type="entry name" value="TWO-COMPONENT HISTIDINE KINASE"/>
    <property type="match status" value="1"/>
</dbReference>
<organism evidence="11 12">
    <name type="scientific">Winogradskya humida</name>
    <dbReference type="NCBI Taxonomy" id="113566"/>
    <lineage>
        <taxon>Bacteria</taxon>
        <taxon>Bacillati</taxon>
        <taxon>Actinomycetota</taxon>
        <taxon>Actinomycetes</taxon>
        <taxon>Micromonosporales</taxon>
        <taxon>Micromonosporaceae</taxon>
        <taxon>Winogradskya</taxon>
    </lineage>
</organism>
<feature type="signal peptide" evidence="9">
    <location>
        <begin position="1"/>
        <end position="32"/>
    </location>
</feature>